<dbReference type="EMBL" id="JAUUTY010000004">
    <property type="protein sequence ID" value="KAK1649415.1"/>
    <property type="molecule type" value="Genomic_DNA"/>
</dbReference>
<keyword evidence="5" id="KW-1185">Reference proteome</keyword>
<name>A0AAD8WBG9_LOLMU</name>
<keyword evidence="3" id="KW-0812">Transmembrane</keyword>
<sequence>MENYSLLMGGGGDEDGGGDGSGVDGEAFRGTSRSGRNETPVPRILASRWRRLWKVSRPWLSLWGFDAGALYEEAARGSKGDDTIGWRGPTQPHHHVIWATGPYATLGVTAASAGRRTPERKELSGGQESAGKFPPGGEIDAIVTVIDLDIISITITIIFIIITAITTAGHRHRCSNLEGPDGTEKHRVDEIPTAVVHTKGVMLTTAQTLKKEQLLRERGLGLGVVFVHTLTNTDLKGNGLIAGGIGCKVFKWIDDPLDAHHKQLVRDLRDAVWDRDEEIERLQVEIERLQEEKFLLTARKQYETKVIEPVEMKAT</sequence>
<feature type="coiled-coil region" evidence="1">
    <location>
        <begin position="272"/>
        <end position="299"/>
    </location>
</feature>
<keyword evidence="1" id="KW-0175">Coiled coil</keyword>
<comment type="caution">
    <text evidence="4">The sequence shown here is derived from an EMBL/GenBank/DDBJ whole genome shotgun (WGS) entry which is preliminary data.</text>
</comment>
<reference evidence="4" key="1">
    <citation type="submission" date="2023-07" db="EMBL/GenBank/DDBJ databases">
        <title>A chromosome-level genome assembly of Lolium multiflorum.</title>
        <authorList>
            <person name="Chen Y."/>
            <person name="Copetti D."/>
            <person name="Kolliker R."/>
            <person name="Studer B."/>
        </authorList>
    </citation>
    <scope>NUCLEOTIDE SEQUENCE</scope>
    <source>
        <strain evidence="4">02402/16</strain>
        <tissue evidence="4">Leaf</tissue>
    </source>
</reference>
<feature type="transmembrane region" description="Helical" evidence="3">
    <location>
        <begin position="150"/>
        <end position="168"/>
    </location>
</feature>
<organism evidence="4 5">
    <name type="scientific">Lolium multiflorum</name>
    <name type="common">Italian ryegrass</name>
    <name type="synonym">Lolium perenne subsp. multiflorum</name>
    <dbReference type="NCBI Taxonomy" id="4521"/>
    <lineage>
        <taxon>Eukaryota</taxon>
        <taxon>Viridiplantae</taxon>
        <taxon>Streptophyta</taxon>
        <taxon>Embryophyta</taxon>
        <taxon>Tracheophyta</taxon>
        <taxon>Spermatophyta</taxon>
        <taxon>Magnoliopsida</taxon>
        <taxon>Liliopsida</taxon>
        <taxon>Poales</taxon>
        <taxon>Poaceae</taxon>
        <taxon>BOP clade</taxon>
        <taxon>Pooideae</taxon>
        <taxon>Poodae</taxon>
        <taxon>Poeae</taxon>
        <taxon>Poeae Chloroplast Group 2 (Poeae type)</taxon>
        <taxon>Loliodinae</taxon>
        <taxon>Loliinae</taxon>
        <taxon>Lolium</taxon>
    </lineage>
</organism>
<feature type="region of interest" description="Disordered" evidence="2">
    <location>
        <begin position="1"/>
        <end position="39"/>
    </location>
</feature>
<evidence type="ECO:0000313" key="5">
    <source>
        <dbReference type="Proteomes" id="UP001231189"/>
    </source>
</evidence>
<evidence type="ECO:0000256" key="3">
    <source>
        <dbReference type="SAM" id="Phobius"/>
    </source>
</evidence>
<accession>A0AAD8WBG9</accession>
<protein>
    <submittedName>
        <fullName evidence="4">Uncharacterized protein</fullName>
    </submittedName>
</protein>
<evidence type="ECO:0000256" key="2">
    <source>
        <dbReference type="SAM" id="MobiDB-lite"/>
    </source>
</evidence>
<proteinExistence type="predicted"/>
<evidence type="ECO:0000256" key="1">
    <source>
        <dbReference type="SAM" id="Coils"/>
    </source>
</evidence>
<gene>
    <name evidence="4" type="ORF">QYE76_067220</name>
</gene>
<dbReference type="AlphaFoldDB" id="A0AAD8WBG9"/>
<dbReference type="Proteomes" id="UP001231189">
    <property type="component" value="Unassembled WGS sequence"/>
</dbReference>
<keyword evidence="3" id="KW-1133">Transmembrane helix</keyword>
<evidence type="ECO:0000313" key="4">
    <source>
        <dbReference type="EMBL" id="KAK1649415.1"/>
    </source>
</evidence>
<keyword evidence="3" id="KW-0472">Membrane</keyword>